<sequence>MLKKDFKLAKKENFNVGGKIHVRVLVAVTTVLTFLIFAQLVFANNLAIDGQKLSQVEEEIKNLQAENTALKVEIAKASSFTTLSQQANDLGFMKPSKVTVF</sequence>
<evidence type="ECO:0000313" key="3">
    <source>
        <dbReference type="EMBL" id="KKR47943.1"/>
    </source>
</evidence>
<dbReference type="Proteomes" id="UP000034531">
    <property type="component" value="Unassembled WGS sequence"/>
</dbReference>
<dbReference type="EMBL" id="LBYI01000053">
    <property type="protein sequence ID" value="KKR47943.1"/>
    <property type="molecule type" value="Genomic_DNA"/>
</dbReference>
<keyword evidence="2" id="KW-1133">Transmembrane helix</keyword>
<dbReference type="AlphaFoldDB" id="A0A0G0R6A8"/>
<evidence type="ECO:0008006" key="5">
    <source>
        <dbReference type="Google" id="ProtNLM"/>
    </source>
</evidence>
<protein>
    <recommendedName>
        <fullName evidence="5">Cell division protein FtsL</fullName>
    </recommendedName>
</protein>
<accession>A0A0G0R6A8</accession>
<keyword evidence="2" id="KW-0812">Transmembrane</keyword>
<evidence type="ECO:0000256" key="1">
    <source>
        <dbReference type="SAM" id="Coils"/>
    </source>
</evidence>
<gene>
    <name evidence="3" type="ORF">UT84_C0053G0004</name>
</gene>
<feature type="coiled-coil region" evidence="1">
    <location>
        <begin position="46"/>
        <end position="73"/>
    </location>
</feature>
<feature type="transmembrane region" description="Helical" evidence="2">
    <location>
        <begin position="20"/>
        <end position="42"/>
    </location>
</feature>
<proteinExistence type="predicted"/>
<comment type="caution">
    <text evidence="3">The sequence shown here is derived from an EMBL/GenBank/DDBJ whole genome shotgun (WGS) entry which is preliminary data.</text>
</comment>
<keyword evidence="2" id="KW-0472">Membrane</keyword>
<name>A0A0G0R6A8_9BACT</name>
<keyword evidence="1" id="KW-0175">Coiled coil</keyword>
<reference evidence="3 4" key="1">
    <citation type="journal article" date="2015" name="Nature">
        <title>rRNA introns, odd ribosomes, and small enigmatic genomes across a large radiation of phyla.</title>
        <authorList>
            <person name="Brown C.T."/>
            <person name="Hug L.A."/>
            <person name="Thomas B.C."/>
            <person name="Sharon I."/>
            <person name="Castelle C.J."/>
            <person name="Singh A."/>
            <person name="Wilkins M.J."/>
            <person name="Williams K.H."/>
            <person name="Banfield J.F."/>
        </authorList>
    </citation>
    <scope>NUCLEOTIDE SEQUENCE [LARGE SCALE GENOMIC DNA]</scope>
</reference>
<organism evidence="3 4">
    <name type="scientific">Candidatus Curtissbacteria bacterium GW2011_GWA1_40_16</name>
    <dbReference type="NCBI Taxonomy" id="1618405"/>
    <lineage>
        <taxon>Bacteria</taxon>
        <taxon>Candidatus Curtissiibacteriota</taxon>
    </lineage>
</organism>
<evidence type="ECO:0000313" key="4">
    <source>
        <dbReference type="Proteomes" id="UP000034531"/>
    </source>
</evidence>
<evidence type="ECO:0000256" key="2">
    <source>
        <dbReference type="SAM" id="Phobius"/>
    </source>
</evidence>